<evidence type="ECO:0000313" key="2">
    <source>
        <dbReference type="EMBL" id="JAD76518.1"/>
    </source>
</evidence>
<sequence length="95" mass="10998">MVLESYMLRKPNGMLPRSCLHRYMKRHQEVYLSTCLMYGSIWLIYILLKVTFNKQLKCTKIACGNSSTTRMQLSFYILPEHTTSLSNGKNAGKLC</sequence>
<proteinExistence type="predicted"/>
<keyword evidence="1" id="KW-0812">Transmembrane</keyword>
<reference evidence="2" key="1">
    <citation type="submission" date="2014-09" db="EMBL/GenBank/DDBJ databases">
        <authorList>
            <person name="Magalhaes I.L.F."/>
            <person name="Oliveira U."/>
            <person name="Santos F.R."/>
            <person name="Vidigal T.H.D.A."/>
            <person name="Brescovit A.D."/>
            <person name="Santos A.J."/>
        </authorList>
    </citation>
    <scope>NUCLEOTIDE SEQUENCE</scope>
    <source>
        <tissue evidence="2">Shoot tissue taken approximately 20 cm above the soil surface</tissue>
    </source>
</reference>
<accession>A0A0A9CQ04</accession>
<keyword evidence="1" id="KW-1133">Transmembrane helix</keyword>
<protein>
    <submittedName>
        <fullName evidence="2">Uncharacterized protein</fullName>
    </submittedName>
</protein>
<evidence type="ECO:0000256" key="1">
    <source>
        <dbReference type="SAM" id="Phobius"/>
    </source>
</evidence>
<organism evidence="2">
    <name type="scientific">Arundo donax</name>
    <name type="common">Giant reed</name>
    <name type="synonym">Donax arundinaceus</name>
    <dbReference type="NCBI Taxonomy" id="35708"/>
    <lineage>
        <taxon>Eukaryota</taxon>
        <taxon>Viridiplantae</taxon>
        <taxon>Streptophyta</taxon>
        <taxon>Embryophyta</taxon>
        <taxon>Tracheophyta</taxon>
        <taxon>Spermatophyta</taxon>
        <taxon>Magnoliopsida</taxon>
        <taxon>Liliopsida</taxon>
        <taxon>Poales</taxon>
        <taxon>Poaceae</taxon>
        <taxon>PACMAD clade</taxon>
        <taxon>Arundinoideae</taxon>
        <taxon>Arundineae</taxon>
        <taxon>Arundo</taxon>
    </lineage>
</organism>
<dbReference type="EMBL" id="GBRH01221377">
    <property type="protein sequence ID" value="JAD76518.1"/>
    <property type="molecule type" value="Transcribed_RNA"/>
</dbReference>
<dbReference type="AlphaFoldDB" id="A0A0A9CQ04"/>
<keyword evidence="1" id="KW-0472">Membrane</keyword>
<feature type="transmembrane region" description="Helical" evidence="1">
    <location>
        <begin position="30"/>
        <end position="48"/>
    </location>
</feature>
<reference evidence="2" key="2">
    <citation type="journal article" date="2015" name="Data Brief">
        <title>Shoot transcriptome of the giant reed, Arundo donax.</title>
        <authorList>
            <person name="Barrero R.A."/>
            <person name="Guerrero F.D."/>
            <person name="Moolhuijzen P."/>
            <person name="Goolsby J.A."/>
            <person name="Tidwell J."/>
            <person name="Bellgard S.E."/>
            <person name="Bellgard M.I."/>
        </authorList>
    </citation>
    <scope>NUCLEOTIDE SEQUENCE</scope>
    <source>
        <tissue evidence="2">Shoot tissue taken approximately 20 cm above the soil surface</tissue>
    </source>
</reference>
<name>A0A0A9CQ04_ARUDO</name>